<dbReference type="AlphaFoldDB" id="A0A160P8M2"/>
<name>A0A160P8M2_STRLU</name>
<dbReference type="EMBL" id="AP017424">
    <property type="protein sequence ID" value="BAU87696.1"/>
    <property type="molecule type" value="Genomic_DNA"/>
</dbReference>
<dbReference type="RefSeq" id="WP_359872941.1">
    <property type="nucleotide sequence ID" value="NZ_JBEYHT010000004.1"/>
</dbReference>
<organism evidence="1 2">
    <name type="scientific">Streptomyces laurentii</name>
    <dbReference type="NCBI Taxonomy" id="39478"/>
    <lineage>
        <taxon>Bacteria</taxon>
        <taxon>Bacillati</taxon>
        <taxon>Actinomycetota</taxon>
        <taxon>Actinomycetes</taxon>
        <taxon>Kitasatosporales</taxon>
        <taxon>Streptomycetaceae</taxon>
        <taxon>Streptomyces</taxon>
    </lineage>
</organism>
<evidence type="ECO:0000313" key="2">
    <source>
        <dbReference type="Proteomes" id="UP000217676"/>
    </source>
</evidence>
<protein>
    <submittedName>
        <fullName evidence="1">Uncharacterized protein</fullName>
    </submittedName>
</protein>
<gene>
    <name evidence="1" type="ORF">SLA_6830</name>
</gene>
<sequence>MNAGLPDGWTIERLRSVSGDPEAAVLSPDRRVVVEDHGGVGGHTPLRPEIVLSFHELCLVRADDEWYMGQLGADGSIVCWASYGCALEEALRGL</sequence>
<dbReference type="KEGG" id="slau:SLA_6830"/>
<proteinExistence type="predicted"/>
<dbReference type="Proteomes" id="UP000217676">
    <property type="component" value="Chromosome"/>
</dbReference>
<reference evidence="1 2" key="1">
    <citation type="journal article" date="2016" name="Genome Announc.">
        <title>Complete Genome Sequence of Thiostrepton-Producing Streptomyces laurentii ATCC 31255.</title>
        <authorList>
            <person name="Doi K."/>
            <person name="Fujino Y."/>
            <person name="Nagayoshi Y."/>
            <person name="Ohshima T."/>
            <person name="Ogata S."/>
        </authorList>
    </citation>
    <scope>NUCLEOTIDE SEQUENCE [LARGE SCALE GENOMIC DNA]</scope>
    <source>
        <strain evidence="1 2">ATCC 31255</strain>
    </source>
</reference>
<keyword evidence="2" id="KW-1185">Reference proteome</keyword>
<evidence type="ECO:0000313" key="1">
    <source>
        <dbReference type="EMBL" id="BAU87696.1"/>
    </source>
</evidence>
<accession>A0A160P8M2</accession>